<organism evidence="1">
    <name type="scientific">seawater metagenome</name>
    <dbReference type="NCBI Taxonomy" id="1561972"/>
    <lineage>
        <taxon>unclassified sequences</taxon>
        <taxon>metagenomes</taxon>
        <taxon>ecological metagenomes</taxon>
    </lineage>
</organism>
<proteinExistence type="predicted"/>
<sequence length="392" mass="46844">MGNITQKNTLSKISNRIFNSSIRIKDEYTYFMNDYYTTKIDSNHINGGISSGVGSSEKYVTNDNIKISINYDITFIKLLRERQESLNEWVANINELKKELPHRQELKYDNYIFANDLQKKSFLKRFAPVEEELTLEELKYTCKVPSRISWGKRSYYMQDKLRTLFEKHGFENYKEHIQSLIKLLQKEKGICTSDLRTYLKVLDNDNQKILNQSDVTKEFYVNLTLSSCKEEHKMRNELVKESMEKKIKNKYLLPIYFTFTLGMKAGDMVMVKYGFKEDDIEWVEEFEWEIPDNFLSNYQVGQQIILPEDEIPIKIKYSQYDKWSDQYFEAIKKIPKVPEIKEKIFFSFNLDEKDQFNNFIENKINEFIDNRIIYEVNGLFGDYQLTEFINLK</sequence>
<accession>A0A5E8CKS1</accession>
<dbReference type="AlphaFoldDB" id="A0A5E8CKS1"/>
<protein>
    <submittedName>
        <fullName evidence="1">Uncharacterized protein</fullName>
    </submittedName>
</protein>
<reference evidence="1" key="1">
    <citation type="submission" date="2019-09" db="EMBL/GenBank/DDBJ databases">
        <authorList>
            <person name="Needham M D."/>
        </authorList>
    </citation>
    <scope>NUCLEOTIDE SEQUENCE</scope>
</reference>
<name>A0A5E8CKS1_9ZZZZ</name>
<evidence type="ECO:0000313" key="1">
    <source>
        <dbReference type="EMBL" id="VVU94375.1"/>
    </source>
</evidence>
<dbReference type="EMBL" id="CABVLZ010000001">
    <property type="protein sequence ID" value="VVU94375.1"/>
    <property type="molecule type" value="Genomic_DNA"/>
</dbReference>
<gene>
    <name evidence="1" type="ORF">CPAV1605_97</name>
</gene>